<evidence type="ECO:0000256" key="3">
    <source>
        <dbReference type="ARBA" id="ARBA00023125"/>
    </source>
</evidence>
<dbReference type="GO" id="GO:0008270">
    <property type="term" value="F:zinc ion binding"/>
    <property type="evidence" value="ECO:0007669"/>
    <property type="project" value="InterPro"/>
</dbReference>
<dbReference type="Pfam" id="PF11951">
    <property type="entry name" value="Fungal_trans_2"/>
    <property type="match status" value="1"/>
</dbReference>
<feature type="domain" description="Zn(2)-C6 fungal-type" evidence="7">
    <location>
        <begin position="22"/>
        <end position="52"/>
    </location>
</feature>
<dbReference type="InterPro" id="IPR001138">
    <property type="entry name" value="Zn2Cys6_DnaBD"/>
</dbReference>
<comment type="subcellular location">
    <subcellularLocation>
        <location evidence="1">Nucleus</location>
    </subcellularLocation>
</comment>
<sequence>MEQQQQQAKRVTRKSSARSCHGCTNCRRSKVKCDEQKPICTRCWQKDLHCSTSFQLKWESAYRDRGIAFGRSGLSGKNPQKKEQSLRHSSGSSSIFPKETVWLGTPAIQSWTFVNNDTSFIRRLSEEEQDHGRRHLLPAFDAKAAVGGLVRPFPNLHHFLRLRRSVNIDEPFVPNIPLSPSLFPSLDQVGNRVLFDYYVNQICPRTAQNSLSQSPFASVILPYCLSAPATVLRAIQALAACHWSQYDSQYGAISLRLKSQVLKSFRKRINVDKKAIVADDPEILVIVMFLCLFDIVDHCDQQWIVHLQGAKDIIRFRKRHQILTQVSGNTQKDNVSSFVELFFAFQDVMGRTACAKADIFGSSYWQEDDTAINPWMGCSPALVSILFSVMDLSRSRQHTVSQEAHMNFKTKATALDNKLEHLKQTHHGQEEDQTIYRVAELKRITCILFLKCALFGGQPSDPVIKTYVREIMNEIFGLLALESACHVIWPLFVAAVELDPLSVELFSNPQTGLMTGGRRLVLELLEEMVKSTVSGISRIRVVVEQVWKARDFNLSKPPEPNRSPTPNLNDWEEYIVPVSDALCLV</sequence>
<dbReference type="CDD" id="cd00067">
    <property type="entry name" value="GAL4"/>
    <property type="match status" value="1"/>
</dbReference>
<keyword evidence="4" id="KW-0804">Transcription</keyword>
<organism evidence="8 9">
    <name type="scientific">Penicillium angulare</name>
    <dbReference type="NCBI Taxonomy" id="116970"/>
    <lineage>
        <taxon>Eukaryota</taxon>
        <taxon>Fungi</taxon>
        <taxon>Dikarya</taxon>
        <taxon>Ascomycota</taxon>
        <taxon>Pezizomycotina</taxon>
        <taxon>Eurotiomycetes</taxon>
        <taxon>Eurotiomycetidae</taxon>
        <taxon>Eurotiales</taxon>
        <taxon>Aspergillaceae</taxon>
        <taxon>Penicillium</taxon>
    </lineage>
</organism>
<dbReference type="PROSITE" id="PS50048">
    <property type="entry name" value="ZN2_CY6_FUNGAL_2"/>
    <property type="match status" value="1"/>
</dbReference>
<evidence type="ECO:0000313" key="8">
    <source>
        <dbReference type="EMBL" id="KAJ5107644.1"/>
    </source>
</evidence>
<protein>
    <recommendedName>
        <fullName evidence="7">Zn(2)-C6 fungal-type domain-containing protein</fullName>
    </recommendedName>
</protein>
<evidence type="ECO:0000256" key="4">
    <source>
        <dbReference type="ARBA" id="ARBA00023163"/>
    </source>
</evidence>
<dbReference type="PROSITE" id="PS00463">
    <property type="entry name" value="ZN2_CY6_FUNGAL_1"/>
    <property type="match status" value="1"/>
</dbReference>
<keyword evidence="9" id="KW-1185">Reference proteome</keyword>
<evidence type="ECO:0000256" key="6">
    <source>
        <dbReference type="SAM" id="MobiDB-lite"/>
    </source>
</evidence>
<keyword evidence="3" id="KW-0238">DNA-binding</keyword>
<evidence type="ECO:0000256" key="1">
    <source>
        <dbReference type="ARBA" id="ARBA00004123"/>
    </source>
</evidence>
<evidence type="ECO:0000313" key="9">
    <source>
        <dbReference type="Proteomes" id="UP001149165"/>
    </source>
</evidence>
<dbReference type="InterPro" id="IPR021858">
    <property type="entry name" value="Fun_TF"/>
</dbReference>
<name>A0A9W9FWD5_9EURO</name>
<dbReference type="AlphaFoldDB" id="A0A9W9FWD5"/>
<proteinExistence type="predicted"/>
<dbReference type="InterPro" id="IPR036864">
    <property type="entry name" value="Zn2-C6_fun-type_DNA-bd_sf"/>
</dbReference>
<reference evidence="8" key="1">
    <citation type="submission" date="2022-11" db="EMBL/GenBank/DDBJ databases">
        <authorList>
            <person name="Petersen C."/>
        </authorList>
    </citation>
    <scope>NUCLEOTIDE SEQUENCE</scope>
    <source>
        <strain evidence="8">IBT 30069</strain>
    </source>
</reference>
<gene>
    <name evidence="8" type="ORF">N7456_004319</name>
</gene>
<dbReference type="EMBL" id="JAPQKH010000003">
    <property type="protein sequence ID" value="KAJ5107644.1"/>
    <property type="molecule type" value="Genomic_DNA"/>
</dbReference>
<dbReference type="OrthoDB" id="5069333at2759"/>
<dbReference type="GO" id="GO:0005634">
    <property type="term" value="C:nucleus"/>
    <property type="evidence" value="ECO:0007669"/>
    <property type="project" value="UniProtKB-SubCell"/>
</dbReference>
<comment type="caution">
    <text evidence="8">The sequence shown here is derived from an EMBL/GenBank/DDBJ whole genome shotgun (WGS) entry which is preliminary data.</text>
</comment>
<dbReference type="Proteomes" id="UP001149165">
    <property type="component" value="Unassembled WGS sequence"/>
</dbReference>
<dbReference type="Gene3D" id="4.10.240.10">
    <property type="entry name" value="Zn(2)-C6 fungal-type DNA-binding domain"/>
    <property type="match status" value="1"/>
</dbReference>
<dbReference type="PANTHER" id="PTHR37534:SF49">
    <property type="entry name" value="LYSINE BIOSYNTHESIS REGULATORY PROTEIN LYS14"/>
    <property type="match status" value="1"/>
</dbReference>
<feature type="region of interest" description="Disordered" evidence="6">
    <location>
        <begin position="70"/>
        <end position="94"/>
    </location>
</feature>
<keyword evidence="2" id="KW-0805">Transcription regulation</keyword>
<evidence type="ECO:0000256" key="2">
    <source>
        <dbReference type="ARBA" id="ARBA00023015"/>
    </source>
</evidence>
<dbReference type="GO" id="GO:0000976">
    <property type="term" value="F:transcription cis-regulatory region binding"/>
    <property type="evidence" value="ECO:0007669"/>
    <property type="project" value="TreeGrafter"/>
</dbReference>
<dbReference type="SMART" id="SM00066">
    <property type="entry name" value="GAL4"/>
    <property type="match status" value="1"/>
</dbReference>
<dbReference type="PANTHER" id="PTHR37534">
    <property type="entry name" value="TRANSCRIPTIONAL ACTIVATOR PROTEIN UGA3"/>
    <property type="match status" value="1"/>
</dbReference>
<keyword evidence="5" id="KW-0539">Nucleus</keyword>
<dbReference type="GO" id="GO:0000981">
    <property type="term" value="F:DNA-binding transcription factor activity, RNA polymerase II-specific"/>
    <property type="evidence" value="ECO:0007669"/>
    <property type="project" value="InterPro"/>
</dbReference>
<dbReference type="Pfam" id="PF00172">
    <property type="entry name" value="Zn_clus"/>
    <property type="match status" value="1"/>
</dbReference>
<dbReference type="GO" id="GO:0045944">
    <property type="term" value="P:positive regulation of transcription by RNA polymerase II"/>
    <property type="evidence" value="ECO:0007669"/>
    <property type="project" value="TreeGrafter"/>
</dbReference>
<accession>A0A9W9FWD5</accession>
<reference evidence="8" key="2">
    <citation type="journal article" date="2023" name="IMA Fungus">
        <title>Comparative genomic study of the Penicillium genus elucidates a diverse pangenome and 15 lateral gene transfer events.</title>
        <authorList>
            <person name="Petersen C."/>
            <person name="Sorensen T."/>
            <person name="Nielsen M.R."/>
            <person name="Sondergaard T.E."/>
            <person name="Sorensen J.L."/>
            <person name="Fitzpatrick D.A."/>
            <person name="Frisvad J.C."/>
            <person name="Nielsen K.L."/>
        </authorList>
    </citation>
    <scope>NUCLEOTIDE SEQUENCE</scope>
    <source>
        <strain evidence="8">IBT 30069</strain>
    </source>
</reference>
<evidence type="ECO:0000256" key="5">
    <source>
        <dbReference type="ARBA" id="ARBA00023242"/>
    </source>
</evidence>
<evidence type="ECO:0000259" key="7">
    <source>
        <dbReference type="PROSITE" id="PS50048"/>
    </source>
</evidence>
<dbReference type="SUPFAM" id="SSF57701">
    <property type="entry name" value="Zn2/Cys6 DNA-binding domain"/>
    <property type="match status" value="1"/>
</dbReference>